<dbReference type="AlphaFoldDB" id="A0A5C5XC09"/>
<evidence type="ECO:0000313" key="1">
    <source>
        <dbReference type="EMBL" id="TWT59971.1"/>
    </source>
</evidence>
<reference evidence="1 2" key="1">
    <citation type="submission" date="2019-02" db="EMBL/GenBank/DDBJ databases">
        <title>Deep-cultivation of Planctomycetes and their phenomic and genomic characterization uncovers novel biology.</title>
        <authorList>
            <person name="Wiegand S."/>
            <person name="Jogler M."/>
            <person name="Boedeker C."/>
            <person name="Pinto D."/>
            <person name="Vollmers J."/>
            <person name="Rivas-Marin E."/>
            <person name="Kohn T."/>
            <person name="Peeters S.H."/>
            <person name="Heuer A."/>
            <person name="Rast P."/>
            <person name="Oberbeckmann S."/>
            <person name="Bunk B."/>
            <person name="Jeske O."/>
            <person name="Meyerdierks A."/>
            <person name="Storesund J.E."/>
            <person name="Kallscheuer N."/>
            <person name="Luecker S."/>
            <person name="Lage O.M."/>
            <person name="Pohl T."/>
            <person name="Merkel B.J."/>
            <person name="Hornburger P."/>
            <person name="Mueller R.-W."/>
            <person name="Bruemmer F."/>
            <person name="Labrenz M."/>
            <person name="Spormann A.M."/>
            <person name="Op Den Camp H."/>
            <person name="Overmann J."/>
            <person name="Amann R."/>
            <person name="Jetten M.S.M."/>
            <person name="Mascher T."/>
            <person name="Medema M.H."/>
            <person name="Devos D.P."/>
            <person name="Kaster A.-K."/>
            <person name="Ovreas L."/>
            <person name="Rohde M."/>
            <person name="Galperin M.Y."/>
            <person name="Jogler C."/>
        </authorList>
    </citation>
    <scope>NUCLEOTIDE SEQUENCE [LARGE SCALE GENOMIC DNA]</scope>
    <source>
        <strain evidence="1 2">Pan54</strain>
    </source>
</reference>
<dbReference type="EMBL" id="SJPG01000001">
    <property type="protein sequence ID" value="TWT59971.1"/>
    <property type="molecule type" value="Genomic_DNA"/>
</dbReference>
<protein>
    <submittedName>
        <fullName evidence="1">Uncharacterized protein</fullName>
    </submittedName>
</protein>
<organism evidence="1 2">
    <name type="scientific">Rubinisphaera italica</name>
    <dbReference type="NCBI Taxonomy" id="2527969"/>
    <lineage>
        <taxon>Bacteria</taxon>
        <taxon>Pseudomonadati</taxon>
        <taxon>Planctomycetota</taxon>
        <taxon>Planctomycetia</taxon>
        <taxon>Planctomycetales</taxon>
        <taxon>Planctomycetaceae</taxon>
        <taxon>Rubinisphaera</taxon>
    </lineage>
</organism>
<dbReference type="Proteomes" id="UP000316095">
    <property type="component" value="Unassembled WGS sequence"/>
</dbReference>
<proteinExistence type="predicted"/>
<comment type="caution">
    <text evidence="1">The sequence shown here is derived from an EMBL/GenBank/DDBJ whole genome shotgun (WGS) entry which is preliminary data.</text>
</comment>
<accession>A0A5C5XC09</accession>
<name>A0A5C5XC09_9PLAN</name>
<sequence length="56" mass="6438">MRKPYRLRNPMKTEQHPNIPSGLLFVVSYGSEWRGNSTPMRQVCMELSATKSLVSQ</sequence>
<gene>
    <name evidence="1" type="ORF">Pan54_06820</name>
</gene>
<evidence type="ECO:0000313" key="2">
    <source>
        <dbReference type="Proteomes" id="UP000316095"/>
    </source>
</evidence>
<keyword evidence="2" id="KW-1185">Reference proteome</keyword>